<feature type="transmembrane region" description="Helical" evidence="1">
    <location>
        <begin position="164"/>
        <end position="185"/>
    </location>
</feature>
<keyword evidence="1" id="KW-0472">Membrane</keyword>
<keyword evidence="1" id="KW-1133">Transmembrane helix</keyword>
<proteinExistence type="predicted"/>
<dbReference type="GO" id="GO:0016746">
    <property type="term" value="F:acyltransferase activity"/>
    <property type="evidence" value="ECO:0007669"/>
    <property type="project" value="UniProtKB-KW"/>
</dbReference>
<evidence type="ECO:0000256" key="1">
    <source>
        <dbReference type="SAM" id="Phobius"/>
    </source>
</evidence>
<keyword evidence="3" id="KW-0012">Acyltransferase</keyword>
<evidence type="ECO:0000259" key="2">
    <source>
        <dbReference type="Pfam" id="PF01757"/>
    </source>
</evidence>
<feature type="transmembrane region" description="Helical" evidence="1">
    <location>
        <begin position="139"/>
        <end position="157"/>
    </location>
</feature>
<sequence>MAVIERVRERAGTPPGRDTVLDLVRSGAIALVVVQHWLMPVVLWNGSEVSFGNALAAPGAWVWTWIGQVMPLVFFAAGAAGAISLRRRPEPRAWLAARVQRLVLPVFALIAVWVPLPALLVALGLPAQPVDVAAAAVPQLLWFLVVQLILVALTPLMTAAHARFGLAVLVPLVLAAAAVDGLRFAGVPMVGYLNALFVWVAVHQLGIAYAHGTFARLTGMRAGLVALAGLLATGALVTFGPYPASMIGMPGAPVSNLSPPTLCLVTLAVFQLGALLALRPLLVRAAAAPRVARAVAVLAPRTMTVFLWHMTALVAGLGVLTLLLGSETPDPWGPLWLAGAPLWVAALFAVLVGLVRLFGNLETRSTAKPEAPPAPLLAIGMVLCAGGMLGLAARGFDASLLEPLAWSAAVVLGYALVTGRLGARRSARRSVRA</sequence>
<comment type="caution">
    <text evidence="3">The sequence shown here is derived from an EMBL/GenBank/DDBJ whole genome shotgun (WGS) entry which is preliminary data.</text>
</comment>
<keyword evidence="4" id="KW-1185">Reference proteome</keyword>
<feature type="transmembrane region" description="Helical" evidence="1">
    <location>
        <begin position="62"/>
        <end position="85"/>
    </location>
</feature>
<accession>A0ABN2MVM1</accession>
<dbReference type="Proteomes" id="UP001500449">
    <property type="component" value="Unassembled WGS sequence"/>
</dbReference>
<name>A0ABN2MVM1_9PSEU</name>
<feature type="transmembrane region" description="Helical" evidence="1">
    <location>
        <begin position="191"/>
        <end position="210"/>
    </location>
</feature>
<dbReference type="EMBL" id="BAAAQK010000005">
    <property type="protein sequence ID" value="GAA1840646.1"/>
    <property type="molecule type" value="Genomic_DNA"/>
</dbReference>
<keyword evidence="1" id="KW-0812">Transmembrane</keyword>
<dbReference type="RefSeq" id="WP_344414803.1">
    <property type="nucleotide sequence ID" value="NZ_BAAAQK010000005.1"/>
</dbReference>
<feature type="transmembrane region" description="Helical" evidence="1">
    <location>
        <begin position="222"/>
        <end position="242"/>
    </location>
</feature>
<gene>
    <name evidence="3" type="ORF">GCM10009836_19980</name>
</gene>
<evidence type="ECO:0000313" key="3">
    <source>
        <dbReference type="EMBL" id="GAA1840646.1"/>
    </source>
</evidence>
<keyword evidence="3" id="KW-0808">Transferase</keyword>
<feature type="transmembrane region" description="Helical" evidence="1">
    <location>
        <begin position="262"/>
        <end position="282"/>
    </location>
</feature>
<feature type="transmembrane region" description="Helical" evidence="1">
    <location>
        <begin position="336"/>
        <end position="359"/>
    </location>
</feature>
<dbReference type="Pfam" id="PF01757">
    <property type="entry name" value="Acyl_transf_3"/>
    <property type="match status" value="1"/>
</dbReference>
<feature type="domain" description="Acyltransferase 3" evidence="2">
    <location>
        <begin position="21"/>
        <end position="351"/>
    </location>
</feature>
<dbReference type="InterPro" id="IPR002656">
    <property type="entry name" value="Acyl_transf_3_dom"/>
</dbReference>
<feature type="transmembrane region" description="Helical" evidence="1">
    <location>
        <begin position="303"/>
        <end position="324"/>
    </location>
</feature>
<reference evidence="3 4" key="1">
    <citation type="journal article" date="2019" name="Int. J. Syst. Evol. Microbiol.">
        <title>The Global Catalogue of Microorganisms (GCM) 10K type strain sequencing project: providing services to taxonomists for standard genome sequencing and annotation.</title>
        <authorList>
            <consortium name="The Broad Institute Genomics Platform"/>
            <consortium name="The Broad Institute Genome Sequencing Center for Infectious Disease"/>
            <person name="Wu L."/>
            <person name="Ma J."/>
        </authorList>
    </citation>
    <scope>NUCLEOTIDE SEQUENCE [LARGE SCALE GENOMIC DNA]</scope>
    <source>
        <strain evidence="3 4">JCM 16009</strain>
    </source>
</reference>
<evidence type="ECO:0000313" key="4">
    <source>
        <dbReference type="Proteomes" id="UP001500449"/>
    </source>
</evidence>
<feature type="transmembrane region" description="Helical" evidence="1">
    <location>
        <begin position="20"/>
        <end position="42"/>
    </location>
</feature>
<feature type="transmembrane region" description="Helical" evidence="1">
    <location>
        <begin position="106"/>
        <end position="127"/>
    </location>
</feature>
<feature type="transmembrane region" description="Helical" evidence="1">
    <location>
        <begin position="371"/>
        <end position="392"/>
    </location>
</feature>
<organism evidence="3 4">
    <name type="scientific">Pseudonocardia ailaonensis</name>
    <dbReference type="NCBI Taxonomy" id="367279"/>
    <lineage>
        <taxon>Bacteria</taxon>
        <taxon>Bacillati</taxon>
        <taxon>Actinomycetota</taxon>
        <taxon>Actinomycetes</taxon>
        <taxon>Pseudonocardiales</taxon>
        <taxon>Pseudonocardiaceae</taxon>
        <taxon>Pseudonocardia</taxon>
    </lineage>
</organism>
<protein>
    <submittedName>
        <fullName evidence="3">Acyltransferase</fullName>
    </submittedName>
</protein>
<feature type="transmembrane region" description="Helical" evidence="1">
    <location>
        <begin position="404"/>
        <end position="423"/>
    </location>
</feature>